<sequence>MSSLLSWTKNNKTLAFSGILNRDSLVEFWDKRQTLLTQVEQVDVSALTHVDSTGLAMLVRLKGEYQSQQSHFGIVGVSDNLNTLMELYGVKSLLMD</sequence>
<dbReference type="NCBIfam" id="NF033618">
    <property type="entry name" value="mlaB_1"/>
    <property type="match status" value="1"/>
</dbReference>
<dbReference type="InterPro" id="IPR052746">
    <property type="entry name" value="MlaB_ABC_Transporter"/>
</dbReference>
<reference evidence="2 3" key="1">
    <citation type="submission" date="2019-03" db="EMBL/GenBank/DDBJ databases">
        <title>Genomic analyses of the natural microbiome of Caenorhabditis elegans.</title>
        <authorList>
            <person name="Samuel B."/>
        </authorList>
    </citation>
    <scope>NUCLEOTIDE SEQUENCE [LARGE SCALE GENOMIC DNA]</scope>
    <source>
        <strain evidence="2 3">JUb102</strain>
    </source>
</reference>
<dbReference type="InterPro" id="IPR002645">
    <property type="entry name" value="STAS_dom"/>
</dbReference>
<dbReference type="InterPro" id="IPR036513">
    <property type="entry name" value="STAS_dom_sf"/>
</dbReference>
<accession>A0A4R3NN10</accession>
<dbReference type="Pfam" id="PF13466">
    <property type="entry name" value="STAS_2"/>
    <property type="match status" value="1"/>
</dbReference>
<dbReference type="InterPro" id="IPR049743">
    <property type="entry name" value="MlaB"/>
</dbReference>
<dbReference type="PANTHER" id="PTHR35849:SF1">
    <property type="entry name" value="INTERMEMBRANE PHOSPHOLIPID TRANSPORT SYSTEM BINDING PROTEIN MLAB"/>
    <property type="match status" value="1"/>
</dbReference>
<dbReference type="SUPFAM" id="SSF52091">
    <property type="entry name" value="SpoIIaa-like"/>
    <property type="match status" value="1"/>
</dbReference>
<organism evidence="2 3">
    <name type="scientific">Providencia alcalifaciens</name>
    <dbReference type="NCBI Taxonomy" id="126385"/>
    <lineage>
        <taxon>Bacteria</taxon>
        <taxon>Pseudomonadati</taxon>
        <taxon>Pseudomonadota</taxon>
        <taxon>Gammaproteobacteria</taxon>
        <taxon>Enterobacterales</taxon>
        <taxon>Morganellaceae</taxon>
        <taxon>Providencia</taxon>
    </lineage>
</organism>
<dbReference type="PROSITE" id="PS50801">
    <property type="entry name" value="STAS"/>
    <property type="match status" value="1"/>
</dbReference>
<gene>
    <name evidence="2" type="ORF">EC835_106187</name>
</gene>
<dbReference type="Gene3D" id="3.30.750.24">
    <property type="entry name" value="STAS domain"/>
    <property type="match status" value="1"/>
</dbReference>
<name>A0A4R3NN10_9GAMM</name>
<evidence type="ECO:0000313" key="3">
    <source>
        <dbReference type="Proteomes" id="UP000295055"/>
    </source>
</evidence>
<evidence type="ECO:0000259" key="1">
    <source>
        <dbReference type="PROSITE" id="PS50801"/>
    </source>
</evidence>
<feature type="domain" description="STAS" evidence="1">
    <location>
        <begin position="42"/>
        <end position="96"/>
    </location>
</feature>
<dbReference type="CDD" id="cd07043">
    <property type="entry name" value="STAS_anti-anti-sigma_factors"/>
    <property type="match status" value="1"/>
</dbReference>
<evidence type="ECO:0000313" key="2">
    <source>
        <dbReference type="EMBL" id="TCT32861.1"/>
    </source>
</evidence>
<dbReference type="RefSeq" id="WP_132496592.1">
    <property type="nucleotide sequence ID" value="NZ_SMAS01000006.1"/>
</dbReference>
<dbReference type="PANTHER" id="PTHR35849">
    <property type="entry name" value="BLR2341 PROTEIN"/>
    <property type="match status" value="1"/>
</dbReference>
<dbReference type="AlphaFoldDB" id="A0A4R3NN10"/>
<proteinExistence type="predicted"/>
<dbReference type="OrthoDB" id="5687860at2"/>
<comment type="caution">
    <text evidence="2">The sequence shown here is derived from an EMBL/GenBank/DDBJ whole genome shotgun (WGS) entry which is preliminary data.</text>
</comment>
<dbReference type="InterPro" id="IPR058548">
    <property type="entry name" value="MlaB-like_STAS"/>
</dbReference>
<dbReference type="EMBL" id="SMAS01000006">
    <property type="protein sequence ID" value="TCT32861.1"/>
    <property type="molecule type" value="Genomic_DNA"/>
</dbReference>
<protein>
    <submittedName>
        <fullName evidence="2">Phospholipid transport system transporter-binding protein</fullName>
    </submittedName>
</protein>
<dbReference type="Proteomes" id="UP000295055">
    <property type="component" value="Unassembled WGS sequence"/>
</dbReference>